<proteinExistence type="inferred from homology"/>
<dbReference type="GO" id="GO:0000166">
    <property type="term" value="F:nucleotide binding"/>
    <property type="evidence" value="ECO:0007669"/>
    <property type="project" value="UniProtKB-KW"/>
</dbReference>
<evidence type="ECO:0000313" key="9">
    <source>
        <dbReference type="Proteomes" id="UP001054857"/>
    </source>
</evidence>
<feature type="domain" description="CobW C-terminal" evidence="7">
    <location>
        <begin position="408"/>
        <end position="545"/>
    </location>
</feature>
<dbReference type="SUPFAM" id="SSF90002">
    <property type="entry name" value="Hypothetical protein YjiA, C-terminal domain"/>
    <property type="match status" value="1"/>
</dbReference>
<comment type="catalytic activity">
    <reaction evidence="5">
        <text>GTP + H2O = GDP + phosphate + H(+)</text>
        <dbReference type="Rhea" id="RHEA:19669"/>
        <dbReference type="ChEBI" id="CHEBI:15377"/>
        <dbReference type="ChEBI" id="CHEBI:15378"/>
        <dbReference type="ChEBI" id="CHEBI:37565"/>
        <dbReference type="ChEBI" id="CHEBI:43474"/>
        <dbReference type="ChEBI" id="CHEBI:58189"/>
    </reaction>
    <physiologicalReaction direction="left-to-right" evidence="5">
        <dbReference type="Rhea" id="RHEA:19670"/>
    </physiologicalReaction>
</comment>
<dbReference type="Gene3D" id="3.40.50.300">
    <property type="entry name" value="P-loop containing nucleotide triphosphate hydrolases"/>
    <property type="match status" value="1"/>
</dbReference>
<evidence type="ECO:0000256" key="5">
    <source>
        <dbReference type="ARBA" id="ARBA00049117"/>
    </source>
</evidence>
<dbReference type="Gene3D" id="3.30.1220.10">
    <property type="entry name" value="CobW-like, C-terminal domain"/>
    <property type="match status" value="1"/>
</dbReference>
<dbReference type="InterPro" id="IPR011629">
    <property type="entry name" value="CobW-like_C"/>
</dbReference>
<evidence type="ECO:0000256" key="1">
    <source>
        <dbReference type="ARBA" id="ARBA00022741"/>
    </source>
</evidence>
<dbReference type="EMBL" id="BMAR01000001">
    <property type="protein sequence ID" value="GFR40301.1"/>
    <property type="molecule type" value="Genomic_DNA"/>
</dbReference>
<keyword evidence="1" id="KW-0547">Nucleotide-binding</keyword>
<dbReference type="Proteomes" id="UP001054857">
    <property type="component" value="Unassembled WGS sequence"/>
</dbReference>
<gene>
    <name evidence="8" type="ORF">Agub_g483</name>
</gene>
<dbReference type="InterPro" id="IPR003495">
    <property type="entry name" value="CobW/HypB/UreG_nucleotide-bd"/>
</dbReference>
<evidence type="ECO:0000256" key="4">
    <source>
        <dbReference type="ARBA" id="ARBA00034320"/>
    </source>
</evidence>
<reference evidence="8 9" key="1">
    <citation type="journal article" date="2021" name="Sci. Rep.">
        <title>Genome sequencing of the multicellular alga Astrephomene provides insights into convergent evolution of germ-soma differentiation.</title>
        <authorList>
            <person name="Yamashita S."/>
            <person name="Yamamoto K."/>
            <person name="Matsuzaki R."/>
            <person name="Suzuki S."/>
            <person name="Yamaguchi H."/>
            <person name="Hirooka S."/>
            <person name="Minakuchi Y."/>
            <person name="Miyagishima S."/>
            <person name="Kawachi M."/>
            <person name="Toyoda A."/>
            <person name="Nozaki H."/>
        </authorList>
    </citation>
    <scope>NUCLEOTIDE SEQUENCE [LARGE SCALE GENOMIC DNA]</scope>
    <source>
        <strain evidence="8 9">NIES-4017</strain>
    </source>
</reference>
<feature type="compositionally biased region" description="Basic residues" evidence="6">
    <location>
        <begin position="284"/>
        <end position="305"/>
    </location>
</feature>
<feature type="compositionally biased region" description="Basic and acidic residues" evidence="6">
    <location>
        <begin position="306"/>
        <end position="325"/>
    </location>
</feature>
<dbReference type="PANTHER" id="PTHR43603">
    <property type="entry name" value="COBW DOMAIN-CONTAINING PROTEIN DDB_G0274527"/>
    <property type="match status" value="1"/>
</dbReference>
<keyword evidence="9" id="KW-1185">Reference proteome</keyword>
<dbReference type="InterPro" id="IPR036627">
    <property type="entry name" value="CobW-likC_sf"/>
</dbReference>
<dbReference type="SUPFAM" id="SSF52540">
    <property type="entry name" value="P-loop containing nucleoside triphosphate hydrolases"/>
    <property type="match status" value="1"/>
</dbReference>
<feature type="region of interest" description="Disordered" evidence="6">
    <location>
        <begin position="558"/>
        <end position="592"/>
    </location>
</feature>
<dbReference type="SMART" id="SM00833">
    <property type="entry name" value="CobW_C"/>
    <property type="match status" value="1"/>
</dbReference>
<evidence type="ECO:0000313" key="8">
    <source>
        <dbReference type="EMBL" id="GFR40301.1"/>
    </source>
</evidence>
<dbReference type="InterPro" id="IPR027417">
    <property type="entry name" value="P-loop_NTPase"/>
</dbReference>
<evidence type="ECO:0000256" key="3">
    <source>
        <dbReference type="ARBA" id="ARBA00023186"/>
    </source>
</evidence>
<name>A0AAD3DEE3_9CHLO</name>
<dbReference type="AlphaFoldDB" id="A0AAD3DEE3"/>
<keyword evidence="3" id="KW-0143">Chaperone</keyword>
<dbReference type="CDD" id="cd03112">
    <property type="entry name" value="CobW-like"/>
    <property type="match status" value="1"/>
</dbReference>
<dbReference type="InterPro" id="IPR051927">
    <property type="entry name" value="Zn_Chap_cDPG_Synth"/>
</dbReference>
<comment type="caution">
    <text evidence="8">The sequence shown here is derived from an EMBL/GenBank/DDBJ whole genome shotgun (WGS) entry which is preliminary data.</text>
</comment>
<feature type="compositionally biased region" description="Basic and acidic residues" evidence="6">
    <location>
        <begin position="265"/>
        <end position="283"/>
    </location>
</feature>
<protein>
    <recommendedName>
        <fullName evidence="7">CobW C-terminal domain-containing protein</fullName>
    </recommendedName>
</protein>
<evidence type="ECO:0000256" key="2">
    <source>
        <dbReference type="ARBA" id="ARBA00022801"/>
    </source>
</evidence>
<dbReference type="PANTHER" id="PTHR43603:SF1">
    <property type="entry name" value="ZINC-REGULATED GTPASE METALLOPROTEIN ACTIVATOR 1"/>
    <property type="match status" value="1"/>
</dbReference>
<dbReference type="Pfam" id="PF02492">
    <property type="entry name" value="cobW"/>
    <property type="match status" value="1"/>
</dbReference>
<feature type="compositionally biased region" description="Low complexity" evidence="6">
    <location>
        <begin position="581"/>
        <end position="592"/>
    </location>
</feature>
<dbReference type="Pfam" id="PF07683">
    <property type="entry name" value="CobW_C"/>
    <property type="match status" value="1"/>
</dbReference>
<feature type="region of interest" description="Disordered" evidence="6">
    <location>
        <begin position="254"/>
        <end position="347"/>
    </location>
</feature>
<keyword evidence="2" id="KW-0378">Hydrolase</keyword>
<organism evidence="8 9">
    <name type="scientific">Astrephomene gubernaculifera</name>
    <dbReference type="NCBI Taxonomy" id="47775"/>
    <lineage>
        <taxon>Eukaryota</taxon>
        <taxon>Viridiplantae</taxon>
        <taxon>Chlorophyta</taxon>
        <taxon>core chlorophytes</taxon>
        <taxon>Chlorophyceae</taxon>
        <taxon>CS clade</taxon>
        <taxon>Chlamydomonadales</taxon>
        <taxon>Astrephomenaceae</taxon>
        <taxon>Astrephomene</taxon>
    </lineage>
</organism>
<feature type="compositionally biased region" description="Basic and acidic residues" evidence="6">
    <location>
        <begin position="336"/>
        <end position="347"/>
    </location>
</feature>
<evidence type="ECO:0000259" key="7">
    <source>
        <dbReference type="SMART" id="SM00833"/>
    </source>
</evidence>
<sequence length="592" mass="66008">MAEASAPRRTPVTMLSGFLGAGKTTLLRYVLENTTEKIACIVNDVAAINVDAKLVRNDKNRGGTNTTADLTDTIELANGCACCNIQDELFASFEQVLALADKRGEPYTRIVLENSGVAEPQNIRDKFNEAAAEGHPLLERVELDTMVTLVDCGSFLKDWATRACLAQRPDLGEGGGLRPVVDLLVEQIECADFVILNKTDMLGEAQREELAAIVASLNPLATVIPCTQGKIPIERVFGSQVRSVVAHLNIEGQHRGAVAAAKSRRAQEEADAEAAKKKEEEEHHHHHHHHHHDHDHKHDHHHHHEHGKEEEGCQACKHEHGEHGEHKHHHHHHHHEEHSHADHDKHADCKACQEEEAGHVHSHADHDKHDDCKACAMEAEGAGHKHHHHHHHHKHERGETRAAQRFGIRNFVYSRRRPFHPQRLKEMVLKWLPVTVNAAIDGEAPEMGDSPIKTVMRSKGFMWLSSSHATAYYWSHAGQHFEIRDEGDWWAAVPPEDWPQDAAQREIILNDFDASTNLGDRRQEIVFIGVNMDEAKISAQLDGALLSEEEMGRYLERWGATPDPTNPEVEARRAAKGTSTAAAVEAPAVAAP</sequence>
<accession>A0AAD3DEE3</accession>
<comment type="similarity">
    <text evidence="4">Belongs to the SIMIBI class G3E GTPase family. ZNG1 subfamily.</text>
</comment>
<feature type="compositionally biased region" description="Basic residues" evidence="6">
    <location>
        <begin position="326"/>
        <end position="335"/>
    </location>
</feature>
<dbReference type="GO" id="GO:0016787">
    <property type="term" value="F:hydrolase activity"/>
    <property type="evidence" value="ECO:0007669"/>
    <property type="project" value="UniProtKB-KW"/>
</dbReference>
<evidence type="ECO:0000256" key="6">
    <source>
        <dbReference type="SAM" id="MobiDB-lite"/>
    </source>
</evidence>